<accession>A0ABV0JX96</accession>
<evidence type="ECO:0000313" key="3">
    <source>
        <dbReference type="Proteomes" id="UP001442494"/>
    </source>
</evidence>
<comment type="caution">
    <text evidence="2">The sequence shown here is derived from an EMBL/GenBank/DDBJ whole genome shotgun (WGS) entry which is preliminary data.</text>
</comment>
<name>A0ABV0JX96_9CYAN</name>
<evidence type="ECO:0000256" key="1">
    <source>
        <dbReference type="SAM" id="Coils"/>
    </source>
</evidence>
<reference evidence="2 3" key="1">
    <citation type="submission" date="2022-04" db="EMBL/GenBank/DDBJ databases">
        <title>Positive selection, recombination, and allopatry shape intraspecific diversity of widespread and dominant cyanobacteria.</title>
        <authorList>
            <person name="Wei J."/>
            <person name="Shu W."/>
            <person name="Hu C."/>
        </authorList>
    </citation>
    <scope>NUCLEOTIDE SEQUENCE [LARGE SCALE GENOMIC DNA]</scope>
    <source>
        <strain evidence="2 3">GB2-A5</strain>
    </source>
</reference>
<dbReference type="EMBL" id="JAMPKK010000106">
    <property type="protein sequence ID" value="MEP0868048.1"/>
    <property type="molecule type" value="Genomic_DNA"/>
</dbReference>
<keyword evidence="1" id="KW-0175">Coiled coil</keyword>
<dbReference type="SUPFAM" id="SSF144266">
    <property type="entry name" value="MPN010-like"/>
    <property type="match status" value="1"/>
</dbReference>
<feature type="coiled-coil region" evidence="1">
    <location>
        <begin position="44"/>
        <end position="89"/>
    </location>
</feature>
<proteinExistence type="predicted"/>
<protein>
    <submittedName>
        <fullName evidence="2">Uncharacterized protein</fullName>
    </submittedName>
</protein>
<evidence type="ECO:0000313" key="2">
    <source>
        <dbReference type="EMBL" id="MEP0868048.1"/>
    </source>
</evidence>
<dbReference type="RefSeq" id="WP_190420184.1">
    <property type="nucleotide sequence ID" value="NZ_JAMPKK010000106.1"/>
</dbReference>
<organism evidence="2 3">
    <name type="scientific">Funiculus sociatus GB2-A5</name>
    <dbReference type="NCBI Taxonomy" id="2933946"/>
    <lineage>
        <taxon>Bacteria</taxon>
        <taxon>Bacillati</taxon>
        <taxon>Cyanobacteriota</taxon>
        <taxon>Cyanophyceae</taxon>
        <taxon>Coleofasciculales</taxon>
        <taxon>Coleofasciculaceae</taxon>
        <taxon>Funiculus</taxon>
    </lineage>
</organism>
<sequence length="156" mass="18354">MPETIDWLNQQDNPSRTIDLLVRNARKSNEPCFSEESTFEMAEVSALEEELEISGEQVKSLTQEVEELKQELKLEIQRTEDCRQELEYLEQELRNNFVYELRDQIGTAQMTRDKMDAIAQTILKDEKRKNSNILVNYQGWVAVKNALKRFIEILLN</sequence>
<dbReference type="Proteomes" id="UP001442494">
    <property type="component" value="Unassembled WGS sequence"/>
</dbReference>
<gene>
    <name evidence="2" type="ORF">NDI37_26790</name>
</gene>
<keyword evidence="3" id="KW-1185">Reference proteome</keyword>